<dbReference type="PANTHER" id="PTHR43395:SF10">
    <property type="entry name" value="CHEMOTAXIS PROTEIN CHEA"/>
    <property type="match status" value="1"/>
</dbReference>
<evidence type="ECO:0000256" key="11">
    <source>
        <dbReference type="ARBA" id="ARBA00035100"/>
    </source>
</evidence>
<dbReference type="SMART" id="SM00073">
    <property type="entry name" value="HPT"/>
    <property type="match status" value="1"/>
</dbReference>
<dbReference type="GO" id="GO:0000155">
    <property type="term" value="F:phosphorelay sensor kinase activity"/>
    <property type="evidence" value="ECO:0007669"/>
    <property type="project" value="InterPro"/>
</dbReference>
<feature type="domain" description="CheW-like" evidence="15">
    <location>
        <begin position="443"/>
        <end position="574"/>
    </location>
</feature>
<dbReference type="InterPro" id="IPR036641">
    <property type="entry name" value="HPT_dom_sf"/>
</dbReference>
<protein>
    <recommendedName>
        <fullName evidence="3">Chemotaxis protein CheA</fullName>
        <ecNumber evidence="2">2.7.13.3</ecNumber>
    </recommendedName>
</protein>
<dbReference type="Pfam" id="PF01584">
    <property type="entry name" value="CheW"/>
    <property type="match status" value="1"/>
</dbReference>
<dbReference type="CDD" id="cd00088">
    <property type="entry name" value="HPT"/>
    <property type="match status" value="1"/>
</dbReference>
<keyword evidence="10" id="KW-0902">Two-component regulatory system</keyword>
<evidence type="ECO:0000256" key="4">
    <source>
        <dbReference type="ARBA" id="ARBA00022500"/>
    </source>
</evidence>
<dbReference type="SUPFAM" id="SSF50341">
    <property type="entry name" value="CheW-like"/>
    <property type="match status" value="1"/>
</dbReference>
<reference evidence="17 18" key="1">
    <citation type="submission" date="2017-06" db="EMBL/GenBank/DDBJ databases">
        <title>Sequencing and comparative analysis of myxobacterial genomes.</title>
        <authorList>
            <person name="Rupp O."/>
            <person name="Goesmann A."/>
            <person name="Sogaard-Andersen L."/>
        </authorList>
    </citation>
    <scope>NUCLEOTIDE SEQUENCE [LARGE SCALE GENOMIC DNA]</scope>
    <source>
        <strain evidence="17 18">DSM 14697</strain>
    </source>
</reference>
<dbReference type="InterPro" id="IPR005467">
    <property type="entry name" value="His_kinase_dom"/>
</dbReference>
<feature type="modified residue" description="Phosphohistidine" evidence="12">
    <location>
        <position position="78"/>
    </location>
</feature>
<dbReference type="PRINTS" id="PR00344">
    <property type="entry name" value="BCTRLSENSOR"/>
</dbReference>
<dbReference type="InterPro" id="IPR036890">
    <property type="entry name" value="HATPase_C_sf"/>
</dbReference>
<evidence type="ECO:0000256" key="9">
    <source>
        <dbReference type="ARBA" id="ARBA00022840"/>
    </source>
</evidence>
<dbReference type="GO" id="GO:0005737">
    <property type="term" value="C:cytoplasm"/>
    <property type="evidence" value="ECO:0007669"/>
    <property type="project" value="InterPro"/>
</dbReference>
<dbReference type="Pfam" id="PF01627">
    <property type="entry name" value="Hpt"/>
    <property type="match status" value="1"/>
</dbReference>
<organism evidence="17 18">
    <name type="scientific">Corallococcus macrosporus DSM 14697</name>
    <dbReference type="NCBI Taxonomy" id="1189310"/>
    <lineage>
        <taxon>Bacteria</taxon>
        <taxon>Pseudomonadati</taxon>
        <taxon>Myxococcota</taxon>
        <taxon>Myxococcia</taxon>
        <taxon>Myxococcales</taxon>
        <taxon>Cystobacterineae</taxon>
        <taxon>Myxococcaceae</taxon>
        <taxon>Corallococcus</taxon>
    </lineage>
</organism>
<dbReference type="InterPro" id="IPR008207">
    <property type="entry name" value="Sig_transdc_His_kin_Hpt_dom"/>
</dbReference>
<dbReference type="PANTHER" id="PTHR43395">
    <property type="entry name" value="SENSOR HISTIDINE KINASE CHEA"/>
    <property type="match status" value="1"/>
</dbReference>
<evidence type="ECO:0000256" key="5">
    <source>
        <dbReference type="ARBA" id="ARBA00022553"/>
    </source>
</evidence>
<dbReference type="Gene3D" id="1.10.287.560">
    <property type="entry name" value="Histidine kinase CheA-like, homodimeric domain"/>
    <property type="match status" value="1"/>
</dbReference>
<dbReference type="SMART" id="SM00387">
    <property type="entry name" value="HATPase_c"/>
    <property type="match status" value="1"/>
</dbReference>
<name>A0A250JX81_9BACT</name>
<evidence type="ECO:0000256" key="7">
    <source>
        <dbReference type="ARBA" id="ARBA00022741"/>
    </source>
</evidence>
<evidence type="ECO:0000256" key="12">
    <source>
        <dbReference type="PROSITE-ProRule" id="PRU00110"/>
    </source>
</evidence>
<dbReference type="PROSITE" id="PS50894">
    <property type="entry name" value="HPT"/>
    <property type="match status" value="1"/>
</dbReference>
<dbReference type="SMART" id="SM01231">
    <property type="entry name" value="H-kinase_dim"/>
    <property type="match status" value="1"/>
</dbReference>
<keyword evidence="8" id="KW-0418">Kinase</keyword>
<keyword evidence="6" id="KW-0808">Transferase</keyword>
<dbReference type="SMART" id="SM00260">
    <property type="entry name" value="CheW"/>
    <property type="match status" value="1"/>
</dbReference>
<dbReference type="InterPro" id="IPR037006">
    <property type="entry name" value="CheA-like_homodim_sf"/>
</dbReference>
<dbReference type="SUPFAM" id="SSF47384">
    <property type="entry name" value="Homodimeric domain of signal transducing histidine kinase"/>
    <property type="match status" value="1"/>
</dbReference>
<evidence type="ECO:0000259" key="14">
    <source>
        <dbReference type="PROSITE" id="PS50109"/>
    </source>
</evidence>
<feature type="region of interest" description="Disordered" evidence="13">
    <location>
        <begin position="152"/>
        <end position="173"/>
    </location>
</feature>
<evidence type="ECO:0000259" key="16">
    <source>
        <dbReference type="PROSITE" id="PS50894"/>
    </source>
</evidence>
<dbReference type="PROSITE" id="PS50851">
    <property type="entry name" value="CHEW"/>
    <property type="match status" value="1"/>
</dbReference>
<dbReference type="InterPro" id="IPR004358">
    <property type="entry name" value="Sig_transdc_His_kin-like_C"/>
</dbReference>
<keyword evidence="7" id="KW-0547">Nucleotide-binding</keyword>
<dbReference type="Pfam" id="PF02518">
    <property type="entry name" value="HATPase_c"/>
    <property type="match status" value="1"/>
</dbReference>
<evidence type="ECO:0000256" key="10">
    <source>
        <dbReference type="ARBA" id="ARBA00023012"/>
    </source>
</evidence>
<sequence length="596" mass="64831">MPPARGTFSGRRVCVPRCGCHEHEPGGPPPGLGAEWQQVLAVFADEAEELLSSMEETLIALEARPDEERLRTLLRLAHNLKGSASSLGFQSLTDYVHGAEDLIQALLDQRLGVGEPWISLLLGAVDHLRELTRAALAGVDQLAPAHQEQLGRMRDGGATGQSKGAASPAPVAVPFEDGSLRMETRAASRGRSLRMDVERLDRIVTLTAELSIARGRMTQFLMEAGSSGASWDEALTQQREMDPLFQELQEEVMRVRMVPVGPLFRQHLRTVRDLARAQGKLALLELEGEDVTMDTAVLDALRDPLLHLLRNALDHGIESPAERQAADKDACGHLRLRAFHDAGGVVVELSDDGRGIQRDRVKERARERGLVSAPERLRDEEVDRLIFEPGFSTARTVTELSGRGVGMDVVRRDVEALRGTVAVRSQEGQGTTMTLRLPLTLAVIQGFAMGVGDQAYVVPIELVQECLELPAEQRRDDEAGMLSLRGQPLPYLRLRTLFGVGGSAPARENVVVLRHPDGVVGLAVDQLHGDGQRVIRPLGRLFQDAPGISGSTILGDGRVGLILDTPTLVRRAIRRANEVPSDLRTESAPDSAAARS</sequence>
<dbReference type="EMBL" id="CP022203">
    <property type="protein sequence ID" value="ATB48333.1"/>
    <property type="molecule type" value="Genomic_DNA"/>
</dbReference>
<dbReference type="InterPro" id="IPR036061">
    <property type="entry name" value="CheW-like_dom_sf"/>
</dbReference>
<dbReference type="InterPro" id="IPR002545">
    <property type="entry name" value="CheW-lke_dom"/>
</dbReference>
<dbReference type="InterPro" id="IPR003594">
    <property type="entry name" value="HATPase_dom"/>
</dbReference>
<keyword evidence="5 12" id="KW-0597">Phosphoprotein</keyword>
<evidence type="ECO:0000256" key="1">
    <source>
        <dbReference type="ARBA" id="ARBA00000085"/>
    </source>
</evidence>
<dbReference type="RefSeq" id="WP_239988904.1">
    <property type="nucleotide sequence ID" value="NZ_CP022203.1"/>
</dbReference>
<dbReference type="Gene3D" id="3.30.565.10">
    <property type="entry name" value="Histidine kinase-like ATPase, C-terminal domain"/>
    <property type="match status" value="1"/>
</dbReference>
<dbReference type="AlphaFoldDB" id="A0A250JX81"/>
<dbReference type="Gene3D" id="1.20.120.160">
    <property type="entry name" value="HPT domain"/>
    <property type="match status" value="1"/>
</dbReference>
<dbReference type="Gene3D" id="2.30.30.40">
    <property type="entry name" value="SH3 Domains"/>
    <property type="match status" value="1"/>
</dbReference>
<dbReference type="Proteomes" id="UP000217343">
    <property type="component" value="Chromosome"/>
</dbReference>
<keyword evidence="4" id="KW-0145">Chemotaxis</keyword>
<dbReference type="Pfam" id="PF02895">
    <property type="entry name" value="H-kinase_dim"/>
    <property type="match status" value="1"/>
</dbReference>
<keyword evidence="18" id="KW-1185">Reference proteome</keyword>
<feature type="domain" description="Histidine kinase" evidence="14">
    <location>
        <begin position="237"/>
        <end position="441"/>
    </location>
</feature>
<evidence type="ECO:0000256" key="6">
    <source>
        <dbReference type="ARBA" id="ARBA00022679"/>
    </source>
</evidence>
<evidence type="ECO:0000259" key="15">
    <source>
        <dbReference type="PROSITE" id="PS50851"/>
    </source>
</evidence>
<comment type="catalytic activity">
    <reaction evidence="1">
        <text>ATP + protein L-histidine = ADP + protein N-phospho-L-histidine.</text>
        <dbReference type="EC" id="2.7.13.3"/>
    </reaction>
</comment>
<dbReference type="InterPro" id="IPR036097">
    <property type="entry name" value="HisK_dim/P_sf"/>
</dbReference>
<dbReference type="EC" id="2.7.13.3" evidence="2"/>
<dbReference type="SUPFAM" id="SSF47226">
    <property type="entry name" value="Histidine-containing phosphotransfer domain, HPT domain"/>
    <property type="match status" value="1"/>
</dbReference>
<dbReference type="InterPro" id="IPR004105">
    <property type="entry name" value="CheA-like_dim"/>
</dbReference>
<evidence type="ECO:0000256" key="2">
    <source>
        <dbReference type="ARBA" id="ARBA00012438"/>
    </source>
</evidence>
<evidence type="ECO:0000313" key="17">
    <source>
        <dbReference type="EMBL" id="ATB48333.1"/>
    </source>
</evidence>
<dbReference type="GO" id="GO:0006935">
    <property type="term" value="P:chemotaxis"/>
    <property type="evidence" value="ECO:0007669"/>
    <property type="project" value="UniProtKB-KW"/>
</dbReference>
<dbReference type="PROSITE" id="PS50109">
    <property type="entry name" value="HIS_KIN"/>
    <property type="match status" value="1"/>
</dbReference>
<evidence type="ECO:0000256" key="8">
    <source>
        <dbReference type="ARBA" id="ARBA00022777"/>
    </source>
</evidence>
<evidence type="ECO:0000256" key="13">
    <source>
        <dbReference type="SAM" id="MobiDB-lite"/>
    </source>
</evidence>
<dbReference type="SUPFAM" id="SSF55874">
    <property type="entry name" value="ATPase domain of HSP90 chaperone/DNA topoisomerase II/histidine kinase"/>
    <property type="match status" value="1"/>
</dbReference>
<evidence type="ECO:0000313" key="18">
    <source>
        <dbReference type="Proteomes" id="UP000217343"/>
    </source>
</evidence>
<dbReference type="GO" id="GO:0005524">
    <property type="term" value="F:ATP binding"/>
    <property type="evidence" value="ECO:0007669"/>
    <property type="project" value="UniProtKB-KW"/>
</dbReference>
<accession>A0A250JX81</accession>
<proteinExistence type="predicted"/>
<dbReference type="FunFam" id="3.30.565.10:FF:000016">
    <property type="entry name" value="Chemotaxis protein CheA, putative"/>
    <property type="match status" value="1"/>
</dbReference>
<feature type="domain" description="HPt" evidence="16">
    <location>
        <begin position="32"/>
        <end position="135"/>
    </location>
</feature>
<gene>
    <name evidence="17" type="ORF">MYMAC_003959</name>
</gene>
<keyword evidence="9" id="KW-0067">ATP-binding</keyword>
<comment type="function">
    <text evidence="11">Involved in the transmission of sensory signals from the chemoreceptors to the flagellar motors. CheA is autophosphorylated; it can transfer its phosphate group to either CheB or CheY.</text>
</comment>
<dbReference type="InterPro" id="IPR051315">
    <property type="entry name" value="Bact_Chemotaxis_CheA"/>
</dbReference>
<evidence type="ECO:0000256" key="3">
    <source>
        <dbReference type="ARBA" id="ARBA00021495"/>
    </source>
</evidence>
<dbReference type="KEGG" id="mmas:MYMAC_003959"/>